<dbReference type="EMBL" id="JBHSWV010000132">
    <property type="protein sequence ID" value="MFC6765116.1"/>
    <property type="molecule type" value="Genomic_DNA"/>
</dbReference>
<dbReference type="PANTHER" id="PTHR42941:SF1">
    <property type="entry name" value="SLL1037 PROTEIN"/>
    <property type="match status" value="1"/>
</dbReference>
<dbReference type="Proteomes" id="UP001596383">
    <property type="component" value="Unassembled WGS sequence"/>
</dbReference>
<proteinExistence type="predicted"/>
<dbReference type="NCBIfam" id="TIGR02122">
    <property type="entry name" value="TRAP_TAXI"/>
    <property type="match status" value="1"/>
</dbReference>
<dbReference type="Pfam" id="PF16868">
    <property type="entry name" value="NMT1_3"/>
    <property type="match status" value="1"/>
</dbReference>
<dbReference type="RefSeq" id="WP_273738152.1">
    <property type="nucleotide sequence ID" value="NZ_JAQIVI010000132.1"/>
</dbReference>
<name>A0ABD5SP11_9EURY</name>
<keyword evidence="2" id="KW-1185">Reference proteome</keyword>
<dbReference type="PROSITE" id="PS51257">
    <property type="entry name" value="PROKAR_LIPOPROTEIN"/>
    <property type="match status" value="1"/>
</dbReference>
<evidence type="ECO:0000313" key="2">
    <source>
        <dbReference type="Proteomes" id="UP001596383"/>
    </source>
</evidence>
<evidence type="ECO:0000313" key="1">
    <source>
        <dbReference type="EMBL" id="MFC6765116.1"/>
    </source>
</evidence>
<comment type="caution">
    <text evidence="1">The sequence shown here is derived from an EMBL/GenBank/DDBJ whole genome shotgun (WGS) entry which is preliminary data.</text>
</comment>
<dbReference type="AlphaFoldDB" id="A0ABD5SP11"/>
<reference evidence="1 2" key="1">
    <citation type="journal article" date="2019" name="Int. J. Syst. Evol. Microbiol.">
        <title>The Global Catalogue of Microorganisms (GCM) 10K type strain sequencing project: providing services to taxonomists for standard genome sequencing and annotation.</title>
        <authorList>
            <consortium name="The Broad Institute Genomics Platform"/>
            <consortium name="The Broad Institute Genome Sequencing Center for Infectious Disease"/>
            <person name="Wu L."/>
            <person name="Ma J."/>
        </authorList>
    </citation>
    <scope>NUCLEOTIDE SEQUENCE [LARGE SCALE GENOMIC DNA]</scope>
    <source>
        <strain evidence="1 2">LMG 29247</strain>
    </source>
</reference>
<organism evidence="1 2">
    <name type="scientific">Natrinema soli</name>
    <dbReference type="NCBI Taxonomy" id="1930624"/>
    <lineage>
        <taxon>Archaea</taxon>
        <taxon>Methanobacteriati</taxon>
        <taxon>Methanobacteriota</taxon>
        <taxon>Stenosarchaea group</taxon>
        <taxon>Halobacteria</taxon>
        <taxon>Halobacteriales</taxon>
        <taxon>Natrialbaceae</taxon>
        <taxon>Natrinema</taxon>
    </lineage>
</organism>
<protein>
    <submittedName>
        <fullName evidence="1">TAXI family TRAP transporter solute-binding subunit</fullName>
    </submittedName>
</protein>
<accession>A0ABD5SP11</accession>
<dbReference type="InterPro" id="IPR011852">
    <property type="entry name" value="TRAP_TAXI"/>
</dbReference>
<gene>
    <name evidence="1" type="ORF">ACFQE6_08880</name>
</gene>
<sequence length="341" mass="37168">MGYRNSTRRKALTAIGAASTFGLAGCLDSLDELGGGGSDTIQMRTSTEDTAAYQLSQGIAAVADEHGDFNVDARPSDGALQSMRLLDNGTADIAYTDSLNAWEIVNEVGEYEENPLENEIQSVFWYYDIQGGLTARDRDTAESVTDLPGLAVNPNPVGTAMRTQMEAQLEHAISLGDYDELALSYGEEGSALSEGTADVVSDIRINASLTPSYVEEQYSINDDAWLLTWPDEVIESIEGDERPLTGGYISAEDAPGPNYGDRDEEYWTFTVYNTFVKADMDEDVVHDLLELIVDNLDEVTEYHALAEDWEDVEALAEPAADIPDVDMHPGAQSFFEDQGAL</sequence>
<dbReference type="PANTHER" id="PTHR42941">
    <property type="entry name" value="SLL1037 PROTEIN"/>
    <property type="match status" value="1"/>
</dbReference>
<dbReference type="SUPFAM" id="SSF53850">
    <property type="entry name" value="Periplasmic binding protein-like II"/>
    <property type="match status" value="1"/>
</dbReference>
<dbReference type="Gene3D" id="3.40.190.10">
    <property type="entry name" value="Periplasmic binding protein-like II"/>
    <property type="match status" value="2"/>
</dbReference>